<gene>
    <name evidence="3" type="ORF">SAMN04488569_101220</name>
</gene>
<accession>A0A1I3X3X8</accession>
<feature type="transmembrane region" description="Helical" evidence="2">
    <location>
        <begin position="403"/>
        <end position="421"/>
    </location>
</feature>
<dbReference type="NCBIfam" id="NF046089">
    <property type="entry name" value="CD3337_EF1877"/>
    <property type="match status" value="1"/>
</dbReference>
<feature type="transmembrane region" description="Helical" evidence="2">
    <location>
        <begin position="148"/>
        <end position="168"/>
    </location>
</feature>
<sequence>MKSHVAKKWKTVGKVLLYILLGCLLIVLFLASVGTVVQATGLVDNTVDNANEYSRYPLENYQLDFYVDNSWNWLPWNWTDGIGQQVMYGLYAITSFIWTINLYISNATGYLVQEAYSLDFISDTANAIGRNMQTLAGVNRQGFQNEGFYVGFLLILILTIGSYIAYVGLLKRESTKAVNALMNFLVVFLLSAGAIAYAPDLIGRVNDFSSDISEASLDLGTRIILPNSNTEGSDSVDLIRDSLFSIQVKQPWLLLQYGTNDEEELGEERIESLLSTSPNANNGEDREVLVIEEIEERDNPHLSITQTTNRLGVVFFISLFNIGISLFVFLLTGIMLFSQVLFIIYAMFLPISFLLSMIPGFSHMSKRALTKLFNTILARAGITLIITVAFSISSMLYSLSVGYPFFLIAFLQIVTFAGIYFKLGDLMGMFALQSNDSQSVSRRVMRKPRMLMMANMHRMQRKMTRSLGRSDKPTTQKKDSENNQNTPDNQQSPTRKANHQRPTKETPPTDKTNSSKMSKKNQKNMSPPTPSNKERPNQKEIKSTQKNANQSTKKKQTPSKKRKSVVEQKKPSNRQTPQQRKSRKHTRPPIHRNKPILKREPSSSQATRKNTSYKVPTKQFSQKKVVPKRPIKRKEKNNR</sequence>
<feature type="region of interest" description="Disordered" evidence="1">
    <location>
        <begin position="459"/>
        <end position="639"/>
    </location>
</feature>
<evidence type="ECO:0000313" key="4">
    <source>
        <dbReference type="Proteomes" id="UP000199589"/>
    </source>
</evidence>
<dbReference type="InterPro" id="IPR036259">
    <property type="entry name" value="MFS_trans_sf"/>
</dbReference>
<keyword evidence="2" id="KW-0472">Membrane</keyword>
<protein>
    <recommendedName>
        <fullName evidence="5">TrbL/VirB6 plasmid conjugal transfer protein</fullName>
    </recommendedName>
</protein>
<dbReference type="InterPro" id="IPR058112">
    <property type="entry name" value="CD3337_EF1877-like"/>
</dbReference>
<reference evidence="4" key="1">
    <citation type="submission" date="2016-10" db="EMBL/GenBank/DDBJ databases">
        <authorList>
            <person name="Varghese N."/>
            <person name="Submissions S."/>
        </authorList>
    </citation>
    <scope>NUCLEOTIDE SEQUENCE [LARGE SCALE GENOMIC DNA]</scope>
    <source>
        <strain evidence="4">DSM 16108</strain>
    </source>
</reference>
<dbReference type="SUPFAM" id="SSF103473">
    <property type="entry name" value="MFS general substrate transporter"/>
    <property type="match status" value="1"/>
</dbReference>
<feature type="compositionally biased region" description="Basic and acidic residues" evidence="1">
    <location>
        <begin position="532"/>
        <end position="543"/>
    </location>
</feature>
<feature type="transmembrane region" description="Helical" evidence="2">
    <location>
        <begin position="311"/>
        <end position="336"/>
    </location>
</feature>
<evidence type="ECO:0008006" key="5">
    <source>
        <dbReference type="Google" id="ProtNLM"/>
    </source>
</evidence>
<feature type="compositionally biased region" description="Polar residues" evidence="1">
    <location>
        <begin position="602"/>
        <end position="622"/>
    </location>
</feature>
<feature type="compositionally biased region" description="Polar residues" evidence="1">
    <location>
        <begin position="482"/>
        <end position="495"/>
    </location>
</feature>
<dbReference type="AlphaFoldDB" id="A0A1I3X3X8"/>
<keyword evidence="2" id="KW-0812">Transmembrane</keyword>
<evidence type="ECO:0000313" key="3">
    <source>
        <dbReference type="EMBL" id="SFK14405.1"/>
    </source>
</evidence>
<evidence type="ECO:0000256" key="2">
    <source>
        <dbReference type="SAM" id="Phobius"/>
    </source>
</evidence>
<feature type="transmembrane region" description="Helical" evidence="2">
    <location>
        <begin position="180"/>
        <end position="198"/>
    </location>
</feature>
<keyword evidence="4" id="KW-1185">Reference proteome</keyword>
<feature type="compositionally biased region" description="Basic residues" evidence="1">
    <location>
        <begin position="552"/>
        <end position="563"/>
    </location>
</feature>
<evidence type="ECO:0000256" key="1">
    <source>
        <dbReference type="SAM" id="MobiDB-lite"/>
    </source>
</evidence>
<feature type="transmembrane region" description="Helical" evidence="2">
    <location>
        <begin position="376"/>
        <end position="397"/>
    </location>
</feature>
<proteinExistence type="predicted"/>
<dbReference type="EMBL" id="FOSJ01000012">
    <property type="protein sequence ID" value="SFK14405.1"/>
    <property type="molecule type" value="Genomic_DNA"/>
</dbReference>
<feature type="transmembrane region" description="Helical" evidence="2">
    <location>
        <begin position="342"/>
        <end position="364"/>
    </location>
</feature>
<keyword evidence="2" id="KW-1133">Transmembrane helix</keyword>
<name>A0A1I3X3X8_9LACT</name>
<feature type="transmembrane region" description="Helical" evidence="2">
    <location>
        <begin position="86"/>
        <end position="104"/>
    </location>
</feature>
<feature type="compositionally biased region" description="Basic and acidic residues" evidence="1">
    <location>
        <begin position="468"/>
        <end position="481"/>
    </location>
</feature>
<feature type="compositionally biased region" description="Basic residues" evidence="1">
    <location>
        <begin position="625"/>
        <end position="639"/>
    </location>
</feature>
<feature type="compositionally biased region" description="Basic residues" evidence="1">
    <location>
        <begin position="580"/>
        <end position="596"/>
    </location>
</feature>
<organism evidence="3 4">
    <name type="scientific">Marinilactibacillus piezotolerans</name>
    <dbReference type="NCBI Taxonomy" id="258723"/>
    <lineage>
        <taxon>Bacteria</taxon>
        <taxon>Bacillati</taxon>
        <taxon>Bacillota</taxon>
        <taxon>Bacilli</taxon>
        <taxon>Lactobacillales</taxon>
        <taxon>Carnobacteriaceae</taxon>
        <taxon>Marinilactibacillus</taxon>
    </lineage>
</organism>
<dbReference type="Proteomes" id="UP000199589">
    <property type="component" value="Unassembled WGS sequence"/>
</dbReference>